<dbReference type="Proteomes" id="UP001287356">
    <property type="component" value="Unassembled WGS sequence"/>
</dbReference>
<dbReference type="PANTHER" id="PTHR22762:SF95">
    <property type="entry name" value="ALPHA_BETA-GLUCOSIDASE AGDC-RELATED"/>
    <property type="match status" value="1"/>
</dbReference>
<dbReference type="SUPFAM" id="SSF74650">
    <property type="entry name" value="Galactose mutarotase-like"/>
    <property type="match status" value="1"/>
</dbReference>
<evidence type="ECO:0000256" key="5">
    <source>
        <dbReference type="ARBA" id="ARBA00023295"/>
    </source>
</evidence>
<reference evidence="12" key="2">
    <citation type="submission" date="2023-06" db="EMBL/GenBank/DDBJ databases">
        <authorList>
            <consortium name="Lawrence Berkeley National Laboratory"/>
            <person name="Haridas S."/>
            <person name="Hensen N."/>
            <person name="Bonometti L."/>
            <person name="Westerberg I."/>
            <person name="Brannstrom I.O."/>
            <person name="Guillou S."/>
            <person name="Cros-Aarteil S."/>
            <person name="Calhoun S."/>
            <person name="Kuo A."/>
            <person name="Mondo S."/>
            <person name="Pangilinan J."/>
            <person name="Riley R."/>
            <person name="Labutti K."/>
            <person name="Andreopoulos B."/>
            <person name="Lipzen A."/>
            <person name="Chen C."/>
            <person name="Yanf M."/>
            <person name="Daum C."/>
            <person name="Ng V."/>
            <person name="Clum A."/>
            <person name="Steindorff A."/>
            <person name="Ohm R."/>
            <person name="Martin F."/>
            <person name="Silar P."/>
            <person name="Natvig D."/>
            <person name="Lalanne C."/>
            <person name="Gautier V."/>
            <person name="Ament-Velasquez S.L."/>
            <person name="Kruys A."/>
            <person name="Hutchinson M.I."/>
            <person name="Powell A.J."/>
            <person name="Barry K."/>
            <person name="Miller A.N."/>
            <person name="Grigoriev I.V."/>
            <person name="Debuchy R."/>
            <person name="Gladieux P."/>
            <person name="Thoren M.H."/>
            <person name="Johannesson H."/>
        </authorList>
    </citation>
    <scope>NUCLEOTIDE SEQUENCE</scope>
    <source>
        <strain evidence="12">CBS 958.72</strain>
    </source>
</reference>
<dbReference type="CDD" id="cd06602">
    <property type="entry name" value="GH31_MGAM_SI_GAA"/>
    <property type="match status" value="1"/>
</dbReference>
<dbReference type="SUPFAM" id="SSF51011">
    <property type="entry name" value="Glycosyl hydrolase domain"/>
    <property type="match status" value="1"/>
</dbReference>
<dbReference type="InterPro" id="IPR017853">
    <property type="entry name" value="GH"/>
</dbReference>
<accession>A0AAE0KI48</accession>
<dbReference type="Gene3D" id="3.20.20.80">
    <property type="entry name" value="Glycosidases"/>
    <property type="match status" value="1"/>
</dbReference>
<dbReference type="Pfam" id="PF01055">
    <property type="entry name" value="Glyco_hydro_31_2nd"/>
    <property type="match status" value="1"/>
</dbReference>
<dbReference type="Pfam" id="PF13802">
    <property type="entry name" value="Gal_mutarotas_2"/>
    <property type="match status" value="1"/>
</dbReference>
<evidence type="ECO:0000256" key="2">
    <source>
        <dbReference type="ARBA" id="ARBA00007806"/>
    </source>
</evidence>
<feature type="domain" description="Glycoside hydrolase family 31 N-terminal" evidence="10">
    <location>
        <begin position="86"/>
        <end position="220"/>
    </location>
</feature>
<dbReference type="InterPro" id="IPR000322">
    <property type="entry name" value="Glyco_hydro_31_TIM"/>
</dbReference>
<evidence type="ECO:0000256" key="3">
    <source>
        <dbReference type="ARBA" id="ARBA00012741"/>
    </source>
</evidence>
<evidence type="ECO:0000259" key="9">
    <source>
        <dbReference type="Pfam" id="PF01055"/>
    </source>
</evidence>
<protein>
    <recommendedName>
        <fullName evidence="3">alpha-glucosidase</fullName>
        <ecNumber evidence="3">3.2.1.20</ecNumber>
    </recommendedName>
</protein>
<dbReference type="GO" id="GO:0030246">
    <property type="term" value="F:carbohydrate binding"/>
    <property type="evidence" value="ECO:0007669"/>
    <property type="project" value="InterPro"/>
</dbReference>
<dbReference type="EMBL" id="JAULSN010000003">
    <property type="protein sequence ID" value="KAK3376396.1"/>
    <property type="molecule type" value="Genomic_DNA"/>
</dbReference>
<keyword evidence="13" id="KW-1185">Reference proteome</keyword>
<dbReference type="PANTHER" id="PTHR22762">
    <property type="entry name" value="ALPHA-GLUCOSIDASE"/>
    <property type="match status" value="1"/>
</dbReference>
<organism evidence="12 13">
    <name type="scientific">Lasiosphaeria ovina</name>
    <dbReference type="NCBI Taxonomy" id="92902"/>
    <lineage>
        <taxon>Eukaryota</taxon>
        <taxon>Fungi</taxon>
        <taxon>Dikarya</taxon>
        <taxon>Ascomycota</taxon>
        <taxon>Pezizomycotina</taxon>
        <taxon>Sordariomycetes</taxon>
        <taxon>Sordariomycetidae</taxon>
        <taxon>Sordariales</taxon>
        <taxon>Lasiosphaeriaceae</taxon>
        <taxon>Lasiosphaeria</taxon>
    </lineage>
</organism>
<dbReference type="InterPro" id="IPR030458">
    <property type="entry name" value="Glyco_hydro_31_AS"/>
</dbReference>
<dbReference type="PROSITE" id="PS00129">
    <property type="entry name" value="GLYCOSYL_HYDROL_F31_1"/>
    <property type="match status" value="1"/>
</dbReference>
<feature type="signal peptide" evidence="8">
    <location>
        <begin position="1"/>
        <end position="18"/>
    </location>
</feature>
<reference evidence="12" key="1">
    <citation type="journal article" date="2023" name="Mol. Phylogenet. Evol.">
        <title>Genome-scale phylogeny and comparative genomics of the fungal order Sordariales.</title>
        <authorList>
            <person name="Hensen N."/>
            <person name="Bonometti L."/>
            <person name="Westerberg I."/>
            <person name="Brannstrom I.O."/>
            <person name="Guillou S."/>
            <person name="Cros-Aarteil S."/>
            <person name="Calhoun S."/>
            <person name="Haridas S."/>
            <person name="Kuo A."/>
            <person name="Mondo S."/>
            <person name="Pangilinan J."/>
            <person name="Riley R."/>
            <person name="LaButti K."/>
            <person name="Andreopoulos B."/>
            <person name="Lipzen A."/>
            <person name="Chen C."/>
            <person name="Yan M."/>
            <person name="Daum C."/>
            <person name="Ng V."/>
            <person name="Clum A."/>
            <person name="Steindorff A."/>
            <person name="Ohm R.A."/>
            <person name="Martin F."/>
            <person name="Silar P."/>
            <person name="Natvig D.O."/>
            <person name="Lalanne C."/>
            <person name="Gautier V."/>
            <person name="Ament-Velasquez S.L."/>
            <person name="Kruys A."/>
            <person name="Hutchinson M.I."/>
            <person name="Powell A.J."/>
            <person name="Barry K."/>
            <person name="Miller A.N."/>
            <person name="Grigoriev I.V."/>
            <person name="Debuchy R."/>
            <person name="Gladieux P."/>
            <person name="Hiltunen Thoren M."/>
            <person name="Johannesson H."/>
        </authorList>
    </citation>
    <scope>NUCLEOTIDE SEQUENCE</scope>
    <source>
        <strain evidence="12">CBS 958.72</strain>
    </source>
</reference>
<dbReference type="Gene3D" id="2.60.40.1180">
    <property type="entry name" value="Golgi alpha-mannosidase II"/>
    <property type="match status" value="2"/>
</dbReference>
<dbReference type="InterPro" id="IPR048395">
    <property type="entry name" value="Glyco_hydro_31_C"/>
</dbReference>
<dbReference type="CDD" id="cd14752">
    <property type="entry name" value="GH31_N"/>
    <property type="match status" value="1"/>
</dbReference>
<dbReference type="AlphaFoldDB" id="A0AAE0KI48"/>
<keyword evidence="8" id="KW-0732">Signal</keyword>
<evidence type="ECO:0000256" key="8">
    <source>
        <dbReference type="SAM" id="SignalP"/>
    </source>
</evidence>
<evidence type="ECO:0000259" key="10">
    <source>
        <dbReference type="Pfam" id="PF13802"/>
    </source>
</evidence>
<feature type="region of interest" description="Disordered" evidence="7">
    <location>
        <begin position="448"/>
        <end position="469"/>
    </location>
</feature>
<evidence type="ECO:0000256" key="4">
    <source>
        <dbReference type="ARBA" id="ARBA00022801"/>
    </source>
</evidence>
<evidence type="ECO:0000259" key="11">
    <source>
        <dbReference type="Pfam" id="PF21365"/>
    </source>
</evidence>
<gene>
    <name evidence="12" type="ORF">B0T24DRAFT_618603</name>
</gene>
<dbReference type="InterPro" id="IPR011013">
    <property type="entry name" value="Gal_mutarotase_sf_dom"/>
</dbReference>
<keyword evidence="5 6" id="KW-0326">Glycosidase</keyword>
<keyword evidence="4 6" id="KW-0378">Hydrolase</keyword>
<evidence type="ECO:0000256" key="7">
    <source>
        <dbReference type="SAM" id="MobiDB-lite"/>
    </source>
</evidence>
<evidence type="ECO:0000313" key="12">
    <source>
        <dbReference type="EMBL" id="KAK3376396.1"/>
    </source>
</evidence>
<comment type="similarity">
    <text evidence="2 6">Belongs to the glycosyl hydrolase 31 family.</text>
</comment>
<dbReference type="Pfam" id="PF21365">
    <property type="entry name" value="Glyco_hydro_31_3rd"/>
    <property type="match status" value="1"/>
</dbReference>
<dbReference type="InterPro" id="IPR013780">
    <property type="entry name" value="Glyco_hydro_b"/>
</dbReference>
<dbReference type="GO" id="GO:0004558">
    <property type="term" value="F:alpha-1,4-glucosidase activity"/>
    <property type="evidence" value="ECO:0007669"/>
    <property type="project" value="UniProtKB-EC"/>
</dbReference>
<comment type="caution">
    <text evidence="12">The sequence shown here is derived from an EMBL/GenBank/DDBJ whole genome shotgun (WGS) entry which is preliminary data.</text>
</comment>
<dbReference type="EC" id="3.2.1.20" evidence="3"/>
<proteinExistence type="inferred from homology"/>
<dbReference type="GO" id="GO:0005975">
    <property type="term" value="P:carbohydrate metabolic process"/>
    <property type="evidence" value="ECO:0007669"/>
    <property type="project" value="InterPro"/>
</dbReference>
<comment type="catalytic activity">
    <reaction evidence="1">
        <text>Hydrolysis of terminal, non-reducing (1-&gt;4)-linked alpha-D-glucose residues with release of alpha-D-glucose.</text>
        <dbReference type="EC" id="3.2.1.20"/>
    </reaction>
</comment>
<feature type="chain" id="PRO_5042138214" description="alpha-glucosidase" evidence="8">
    <location>
        <begin position="19"/>
        <end position="854"/>
    </location>
</feature>
<evidence type="ECO:0000256" key="6">
    <source>
        <dbReference type="RuleBase" id="RU361185"/>
    </source>
</evidence>
<dbReference type="Gene3D" id="2.60.40.1760">
    <property type="entry name" value="glycosyl hydrolase (family 31)"/>
    <property type="match status" value="1"/>
</dbReference>
<evidence type="ECO:0000313" key="13">
    <source>
        <dbReference type="Proteomes" id="UP001287356"/>
    </source>
</evidence>
<sequence>MGGPRLCTLLILATTAWARALAPRAPCRGYQATNVLLSDSYLVADLALIGNCSQYSPDITNLRLLVEYQTDTRLHVLITDSDYNVYQVQDQVLPRPNSQNATAASAKIQFAFTKNPFSFNVTRTSTGEVLFDTSAAPLIFESQFVSLRTRLPQNPNLYGLGEHSDSFRLQTNNYIRTLWDAESPFIPNQQNLYGSHPVYLDHRGASGTHGVFLLSSSGMDIEIGQTASGDQFLEYRTIGGVLDFYFLAGPDPAAVSKQYAEVVGLPAMVSYWTLGFHQCKYGWPNIDYVAQVVANYSAANIPLETVWGDIDYMDNKRDFTTSPVNFPLAKVRQLVSSLHQNNQHYVVILDPGIKNDASYSTYARGAPQSVFLKAADGSYYRGSQWAGEVVWPDWLAPKTQDWWSNEIKIFADPGTGVNVDGLWTDMNEVSNFCNNVACTNSQAAVIARTPPRRRPRRADDGPGPMKGLPGRNLFQPAYRINNHQGDISAKTLDTNVTNADGTVQYDTHNLYGTMMAGATRQALISRTPGKRPFVLTRSTFAGAGRVAAHWFGDNFSSWDHYRTTIRQLLAFATIHAMPMVGSDVCGFNGAAQENMCARWAALGAFQPFYRNHADISAPDQEFYRWASVADSARKAIAARYRLLDYLYTAMHRATSIGDPVASPLWFPYPADTNTFGIQTQWFLGDALLISPVVDDDSTSVTFYLPNDIFYDFWTHAPVRGAGATVTVNDVAWSDIPVHIRGGSIVPLRVSSANTTTQLRQQNFTVIVAPGLDGTAKGYLYLDDGESLDVGSQSSDIVFTWDGQKFQADGTFGYATRVVIESVVVLGGNASSEAESRAQTHHGPWALSEAFEFRA</sequence>
<dbReference type="SUPFAM" id="SSF51445">
    <property type="entry name" value="(Trans)glycosidases"/>
    <property type="match status" value="1"/>
</dbReference>
<evidence type="ECO:0000256" key="1">
    <source>
        <dbReference type="ARBA" id="ARBA00001657"/>
    </source>
</evidence>
<feature type="domain" description="Glycoside hydrolase family 31 TIM barrel" evidence="9">
    <location>
        <begin position="266"/>
        <end position="649"/>
    </location>
</feature>
<dbReference type="InterPro" id="IPR025887">
    <property type="entry name" value="Glyco_hydro_31_N_dom"/>
</dbReference>
<feature type="domain" description="Glycosyl hydrolase family 31 C-terminal" evidence="11">
    <location>
        <begin position="657"/>
        <end position="745"/>
    </location>
</feature>
<name>A0AAE0KI48_9PEZI</name>